<evidence type="ECO:0000256" key="4">
    <source>
        <dbReference type="ARBA" id="ARBA00022764"/>
    </source>
</evidence>
<keyword evidence="1" id="KW-0645">Protease</keyword>
<keyword evidence="6" id="KW-0862">Zinc</keyword>
<evidence type="ECO:0000256" key="1">
    <source>
        <dbReference type="ARBA" id="ARBA00022670"/>
    </source>
</evidence>
<dbReference type="GO" id="GO:0046872">
    <property type="term" value="F:metal ion binding"/>
    <property type="evidence" value="ECO:0007669"/>
    <property type="project" value="UniProtKB-KW"/>
</dbReference>
<organism evidence="9 10">
    <name type="scientific">Candidatus Collierbacteria bacterium CG10_big_fil_rev_8_21_14_0_10_44_9</name>
    <dbReference type="NCBI Taxonomy" id="1974535"/>
    <lineage>
        <taxon>Bacteria</taxon>
        <taxon>Candidatus Collieribacteriota</taxon>
    </lineage>
</organism>
<dbReference type="SUPFAM" id="SSF55166">
    <property type="entry name" value="Hedgehog/DD-peptidase"/>
    <property type="match status" value="1"/>
</dbReference>
<keyword evidence="7" id="KW-0482">Metalloprotease</keyword>
<dbReference type="EMBL" id="PFAF01000061">
    <property type="protein sequence ID" value="PIR98791.1"/>
    <property type="molecule type" value="Genomic_DNA"/>
</dbReference>
<dbReference type="Gene3D" id="3.30.1380.10">
    <property type="match status" value="1"/>
</dbReference>
<proteinExistence type="predicted"/>
<feature type="non-terminal residue" evidence="9">
    <location>
        <position position="1"/>
    </location>
</feature>
<dbReference type="Proteomes" id="UP000230796">
    <property type="component" value="Unassembled WGS sequence"/>
</dbReference>
<dbReference type="GO" id="GO:0006508">
    <property type="term" value="P:proteolysis"/>
    <property type="evidence" value="ECO:0007669"/>
    <property type="project" value="UniProtKB-KW"/>
</dbReference>
<evidence type="ECO:0000256" key="8">
    <source>
        <dbReference type="SAM" id="MobiDB-lite"/>
    </source>
</evidence>
<keyword evidence="2" id="KW-0479">Metal-binding</keyword>
<dbReference type="Pfam" id="PF03411">
    <property type="entry name" value="Peptidase_M74"/>
    <property type="match status" value="1"/>
</dbReference>
<accession>A0A2H0VI79</accession>
<dbReference type="GO" id="GO:0008237">
    <property type="term" value="F:metallopeptidase activity"/>
    <property type="evidence" value="ECO:0007669"/>
    <property type="project" value="UniProtKB-KW"/>
</dbReference>
<dbReference type="GO" id="GO:0004252">
    <property type="term" value="F:serine-type endopeptidase activity"/>
    <property type="evidence" value="ECO:0007669"/>
    <property type="project" value="InterPro"/>
</dbReference>
<dbReference type="InterPro" id="IPR009045">
    <property type="entry name" value="Zn_M74/Hedgehog-like"/>
</dbReference>
<evidence type="ECO:0000313" key="9">
    <source>
        <dbReference type="EMBL" id="PIR98791.1"/>
    </source>
</evidence>
<keyword evidence="4" id="KW-0574">Periplasm</keyword>
<reference evidence="10" key="1">
    <citation type="submission" date="2017-09" db="EMBL/GenBank/DDBJ databases">
        <title>Depth-based differentiation of microbial function through sediment-hosted aquifers and enrichment of novel symbionts in the deep terrestrial subsurface.</title>
        <authorList>
            <person name="Probst A.J."/>
            <person name="Ladd B."/>
            <person name="Jarett J.K."/>
            <person name="Geller-Mcgrath D.E."/>
            <person name="Sieber C.M.K."/>
            <person name="Emerson J.B."/>
            <person name="Anantharaman K."/>
            <person name="Thomas B.C."/>
            <person name="Malmstrom R."/>
            <person name="Stieglmeier M."/>
            <person name="Klingl A."/>
            <person name="Woyke T."/>
            <person name="Ryan C.M."/>
            <person name="Banfield J.F."/>
        </authorList>
    </citation>
    <scope>NUCLEOTIDE SEQUENCE [LARGE SCALE GENOMIC DNA]</scope>
</reference>
<keyword evidence="5" id="KW-0378">Hydrolase</keyword>
<feature type="region of interest" description="Disordered" evidence="8">
    <location>
        <begin position="72"/>
        <end position="91"/>
    </location>
</feature>
<evidence type="ECO:0000256" key="2">
    <source>
        <dbReference type="ARBA" id="ARBA00022723"/>
    </source>
</evidence>
<dbReference type="AlphaFoldDB" id="A0A2H0VI79"/>
<sequence>QCFALELQDDYSLMPIEEEVRVTNRSKLSAGNCQDKSEEWTRIRFYILDSQIAESMNCYEGDDSSCQRFGFDASSSQTPTTPPQEGLETPPNMGGEIANGYYKMPDATQAEYVISSPDNNRCGSATLINTIYTVSKRWYAKYPNSKIRIGDLNAAAGHASHMTGVDVDIYTVDKSAADMGGDA</sequence>
<comment type="caution">
    <text evidence="9">The sequence shown here is derived from an EMBL/GenBank/DDBJ whole genome shotgun (WGS) entry which is preliminary data.</text>
</comment>
<dbReference type="GO" id="GO:0030288">
    <property type="term" value="C:outer membrane-bounded periplasmic space"/>
    <property type="evidence" value="ECO:0007669"/>
    <property type="project" value="InterPro"/>
</dbReference>
<gene>
    <name evidence="9" type="ORF">COT87_02900</name>
</gene>
<protein>
    <submittedName>
        <fullName evidence="9">Uncharacterized protein</fullName>
    </submittedName>
</protein>
<keyword evidence="3" id="KW-0732">Signal</keyword>
<evidence type="ECO:0000256" key="7">
    <source>
        <dbReference type="ARBA" id="ARBA00023049"/>
    </source>
</evidence>
<feature type="non-terminal residue" evidence="9">
    <location>
        <position position="183"/>
    </location>
</feature>
<evidence type="ECO:0000256" key="3">
    <source>
        <dbReference type="ARBA" id="ARBA00022729"/>
    </source>
</evidence>
<name>A0A2H0VI79_9BACT</name>
<dbReference type="InterPro" id="IPR005073">
    <property type="entry name" value="Peptidase_M74"/>
</dbReference>
<evidence type="ECO:0000256" key="5">
    <source>
        <dbReference type="ARBA" id="ARBA00022801"/>
    </source>
</evidence>
<evidence type="ECO:0000313" key="10">
    <source>
        <dbReference type="Proteomes" id="UP000230796"/>
    </source>
</evidence>
<evidence type="ECO:0000256" key="6">
    <source>
        <dbReference type="ARBA" id="ARBA00022833"/>
    </source>
</evidence>